<comment type="catalytic activity">
    <reaction evidence="1">
        <text>an S-substituted glutathione + H2O = an S-substituted L-cysteinylglycine + L-glutamate</text>
        <dbReference type="Rhea" id="RHEA:59468"/>
        <dbReference type="ChEBI" id="CHEBI:15377"/>
        <dbReference type="ChEBI" id="CHEBI:29985"/>
        <dbReference type="ChEBI" id="CHEBI:90779"/>
        <dbReference type="ChEBI" id="CHEBI:143103"/>
        <dbReference type="EC" id="3.4.19.13"/>
    </reaction>
</comment>
<organism evidence="2 3">
    <name type="scientific">Intestinibacter bartlettii</name>
    <dbReference type="NCBI Taxonomy" id="261299"/>
    <lineage>
        <taxon>Bacteria</taxon>
        <taxon>Bacillati</taxon>
        <taxon>Bacillota</taxon>
        <taxon>Clostridia</taxon>
        <taxon>Peptostreptococcales</taxon>
        <taxon>Peptostreptococcaceae</taxon>
        <taxon>Intestinibacter</taxon>
    </lineage>
</organism>
<dbReference type="PANTHER" id="PTHR43881:SF1">
    <property type="entry name" value="GAMMA-GLUTAMYLTRANSPEPTIDASE (AFU_ORTHOLOGUE AFUA_4G13580)"/>
    <property type="match status" value="1"/>
</dbReference>
<sequence>MSFEFDALKYSYASRRSLVYGRRGMVSTSQPLAAQAGLDMIKKGGNAIDAAIATAICLTVLEPTSNGIGGDCFALVWTNDKLYGLNASGHAPELATAQYIKEQGHTQMPVHGWIPVTVPGCVSGWIELSKRFGKLDFEELFEPAIEYAQNGYPVSPIISKLWRDEYEGFFKNTNDKLYDEWKRVFLNDGNTPCAGDVWTLKDHAKTLKEIAETKGESFYRGDLADKIDKYSRETGGLIRKEDLAKYKAEWVEPISTSYKGYEINEIPPNGHGIVALMALNIMEGLEVKTHEDADTVHKQIEAMKLAFVDGQRYVADNRYMKVTKEELLSKNYAANRSKLIGQNAIMPEYGDPSCGGTVYLCSADGEGNMVSFIQSNYCSFGSGIVVPNTGIALHNRGNNFNLDENSENCIAPNKKPYHTIIPGFLTKDNKPVGPFGVMGGFMQPQGHLQVIMNMIDFKMNPQEALDAPRWQWVGEKKIQVERSFPFALTEELLRRGHEITVLTESTSMGRGQIIMRDENGTLVGGSEPRTDGFVASW</sequence>
<evidence type="ECO:0000313" key="2">
    <source>
        <dbReference type="EMBL" id="MBU5335913.1"/>
    </source>
</evidence>
<dbReference type="PANTHER" id="PTHR43881">
    <property type="entry name" value="GAMMA-GLUTAMYLTRANSPEPTIDASE (AFU_ORTHOLOGUE AFUA_4G13580)"/>
    <property type="match status" value="1"/>
</dbReference>
<comment type="caution">
    <text evidence="2">The sequence shown here is derived from an EMBL/GenBank/DDBJ whole genome shotgun (WGS) entry which is preliminary data.</text>
</comment>
<comment type="catalytic activity">
    <reaction evidence="1">
        <text>an N-terminal (5-L-glutamyl)-[peptide] + an alpha-amino acid = 5-L-glutamyl amino acid + an N-terminal L-alpha-aminoacyl-[peptide]</text>
        <dbReference type="Rhea" id="RHEA:23904"/>
        <dbReference type="Rhea" id="RHEA-COMP:9780"/>
        <dbReference type="Rhea" id="RHEA-COMP:9795"/>
        <dbReference type="ChEBI" id="CHEBI:77644"/>
        <dbReference type="ChEBI" id="CHEBI:78597"/>
        <dbReference type="ChEBI" id="CHEBI:78599"/>
        <dbReference type="ChEBI" id="CHEBI:78608"/>
        <dbReference type="EC" id="2.3.2.2"/>
    </reaction>
</comment>
<keyword evidence="1 2" id="KW-0012">Acyltransferase</keyword>
<dbReference type="EMBL" id="JAHLOQ010000011">
    <property type="protein sequence ID" value="MBU5335913.1"/>
    <property type="molecule type" value="Genomic_DNA"/>
</dbReference>
<keyword evidence="3" id="KW-1185">Reference proteome</keyword>
<comment type="PTM">
    <text evidence="1">Cleaved by autocatalysis into a large and a small subunit.</text>
</comment>
<keyword evidence="1 2" id="KW-0808">Transferase</keyword>
<keyword evidence="1" id="KW-0378">Hydrolase</keyword>
<comment type="pathway">
    <text evidence="1">Sulfur metabolism; glutathione metabolism.</text>
</comment>
<dbReference type="EC" id="2.3.2.2" evidence="1"/>
<comment type="catalytic activity">
    <reaction evidence="1">
        <text>glutathione + H2O = L-cysteinylglycine + L-glutamate</text>
        <dbReference type="Rhea" id="RHEA:28807"/>
        <dbReference type="ChEBI" id="CHEBI:15377"/>
        <dbReference type="ChEBI" id="CHEBI:29985"/>
        <dbReference type="ChEBI" id="CHEBI:57925"/>
        <dbReference type="ChEBI" id="CHEBI:61694"/>
        <dbReference type="EC" id="3.4.19.13"/>
    </reaction>
</comment>
<evidence type="ECO:0000313" key="3">
    <source>
        <dbReference type="Proteomes" id="UP001196301"/>
    </source>
</evidence>
<dbReference type="Proteomes" id="UP001196301">
    <property type="component" value="Unassembled WGS sequence"/>
</dbReference>
<protein>
    <recommendedName>
        <fullName evidence="1">Glutathione hydrolase proenzyme</fullName>
        <ecNumber evidence="1">2.3.2.2</ecNumber>
        <ecNumber evidence="1">3.4.19.13</ecNumber>
    </recommendedName>
    <component>
        <recommendedName>
            <fullName evidence="1">Glutathione hydrolase large chain</fullName>
        </recommendedName>
    </component>
    <component>
        <recommendedName>
            <fullName evidence="1">Glutathione hydrolase small chain</fullName>
        </recommendedName>
    </component>
</protein>
<comment type="subunit">
    <text evidence="1">This enzyme consists of two polypeptide chains, which are synthesized in precursor form from a single polypeptide.</text>
</comment>
<reference evidence="2 3" key="1">
    <citation type="submission" date="2021-06" db="EMBL/GenBank/DDBJ databases">
        <authorList>
            <person name="Sun Q."/>
            <person name="Li D."/>
        </authorList>
    </citation>
    <scope>NUCLEOTIDE SEQUENCE [LARGE SCALE GENOMIC DNA]</scope>
    <source>
        <strain evidence="2 3">N19</strain>
    </source>
</reference>
<dbReference type="RefSeq" id="WP_216569046.1">
    <property type="nucleotide sequence ID" value="NZ_JAHLOQ010000011.1"/>
</dbReference>
<evidence type="ECO:0000256" key="1">
    <source>
        <dbReference type="RuleBase" id="RU368036"/>
    </source>
</evidence>
<dbReference type="Pfam" id="PF01019">
    <property type="entry name" value="G_glu_transpept"/>
    <property type="match status" value="1"/>
</dbReference>
<dbReference type="EC" id="3.4.19.13" evidence="1"/>
<dbReference type="NCBIfam" id="TIGR00066">
    <property type="entry name" value="g_glut_trans"/>
    <property type="match status" value="1"/>
</dbReference>
<comment type="similarity">
    <text evidence="1">Belongs to the gamma-glutamyltransferase family.</text>
</comment>
<proteinExistence type="inferred from homology"/>
<dbReference type="InterPro" id="IPR000101">
    <property type="entry name" value="GGT_peptidase"/>
</dbReference>
<keyword evidence="1" id="KW-0317">Glutathione biosynthesis</keyword>
<keyword evidence="1" id="KW-0865">Zymogen</keyword>
<name>A0ABS6DWX9_9FIRM</name>
<dbReference type="GO" id="GO:0103068">
    <property type="term" value="F:leukotriene C4 gamma-glutamyl transferase activity"/>
    <property type="evidence" value="ECO:0007669"/>
    <property type="project" value="UniProtKB-EC"/>
</dbReference>
<dbReference type="InterPro" id="IPR052896">
    <property type="entry name" value="GGT-like_enzyme"/>
</dbReference>
<gene>
    <name evidence="2" type="primary">ggt</name>
    <name evidence="2" type="ORF">KQI20_05625</name>
</gene>
<accession>A0ABS6DWX9</accession>